<dbReference type="GO" id="GO:0034605">
    <property type="term" value="P:cellular response to heat"/>
    <property type="evidence" value="ECO:0007669"/>
    <property type="project" value="TreeGrafter"/>
</dbReference>
<keyword evidence="6" id="KW-0812">Transmembrane</keyword>
<evidence type="ECO:0000313" key="9">
    <source>
        <dbReference type="Proteomes" id="UP001311915"/>
    </source>
</evidence>
<dbReference type="PANTHER" id="PTHR43670">
    <property type="entry name" value="HEAT SHOCK PROTEIN 26"/>
    <property type="match status" value="1"/>
</dbReference>
<evidence type="ECO:0000256" key="6">
    <source>
        <dbReference type="SAM" id="Phobius"/>
    </source>
</evidence>
<keyword evidence="6" id="KW-0472">Membrane</keyword>
<dbReference type="PROSITE" id="PS01031">
    <property type="entry name" value="SHSP"/>
    <property type="match status" value="1"/>
</dbReference>
<evidence type="ECO:0000259" key="7">
    <source>
        <dbReference type="PROSITE" id="PS01031"/>
    </source>
</evidence>
<feature type="domain" description="SHSP" evidence="7">
    <location>
        <begin position="24"/>
        <end position="141"/>
    </location>
</feature>
<comment type="subcellular location">
    <subcellularLocation>
        <location evidence="1">Cell membrane</location>
        <topology evidence="1">Single-pass membrane protein</topology>
    </subcellularLocation>
</comment>
<dbReference type="Gene3D" id="2.60.40.790">
    <property type="match status" value="1"/>
</dbReference>
<organism evidence="8 9">
    <name type="scientific">Solanum pinnatisectum</name>
    <name type="common">tansyleaf nightshade</name>
    <dbReference type="NCBI Taxonomy" id="50273"/>
    <lineage>
        <taxon>Eukaryota</taxon>
        <taxon>Viridiplantae</taxon>
        <taxon>Streptophyta</taxon>
        <taxon>Embryophyta</taxon>
        <taxon>Tracheophyta</taxon>
        <taxon>Spermatophyta</taxon>
        <taxon>Magnoliopsida</taxon>
        <taxon>eudicotyledons</taxon>
        <taxon>Gunneridae</taxon>
        <taxon>Pentapetalae</taxon>
        <taxon>asterids</taxon>
        <taxon>lamiids</taxon>
        <taxon>Solanales</taxon>
        <taxon>Solanaceae</taxon>
        <taxon>Solanoideae</taxon>
        <taxon>Solaneae</taxon>
        <taxon>Solanum</taxon>
    </lineage>
</organism>
<dbReference type="InterPro" id="IPR008978">
    <property type="entry name" value="HSP20-like_chaperone"/>
</dbReference>
<dbReference type="PANTHER" id="PTHR43670:SF34">
    <property type="entry name" value="HSP20-LIKE CHAPERONES SUPERFAMILY PROTEIN"/>
    <property type="match status" value="1"/>
</dbReference>
<keyword evidence="9" id="KW-1185">Reference proteome</keyword>
<reference evidence="8 9" key="1">
    <citation type="submission" date="2023-10" db="EMBL/GenBank/DDBJ databases">
        <title>Genome-Wide Identification Analysis in wild type Solanum Pinnatisectum Reveals Some Genes Defensing Phytophthora Infestans.</title>
        <authorList>
            <person name="Sun C."/>
        </authorList>
    </citation>
    <scope>NUCLEOTIDE SEQUENCE [LARGE SCALE GENOMIC DNA]</scope>
    <source>
        <strain evidence="8">LQN</strain>
        <tissue evidence="8">Leaf</tissue>
    </source>
</reference>
<dbReference type="GO" id="GO:0005886">
    <property type="term" value="C:plasma membrane"/>
    <property type="evidence" value="ECO:0007669"/>
    <property type="project" value="UniProtKB-SubCell"/>
</dbReference>
<dbReference type="GO" id="GO:0006952">
    <property type="term" value="P:defense response"/>
    <property type="evidence" value="ECO:0007669"/>
    <property type="project" value="UniProtKB-KW"/>
</dbReference>
<comment type="caution">
    <text evidence="8">The sequence shown here is derived from an EMBL/GenBank/DDBJ whole genome shotgun (WGS) entry which is preliminary data.</text>
</comment>
<name>A0AAV9LM44_9SOLN</name>
<sequence length="265" mass="29792">MDTELRSKVARVSDEFNSSEFFQFPRDRAGLAFQSTETNTMFVITAHLKGYTQGNVKVDLNEDRTKLVVTCEKPVQETVMIGSEVIKKGVQIRKFTESFKVPEGVIVDEIITNFNEETSNLTITMPKRMKEPKLVTQTSSENLPCTILKRARFQEDEGSADSVTAYRKGLIKQHDAKDEVPGRETKIGDDKLECRNLKDDEVCEKEEDKLPKRSKVCVPVIVGSAVMLSVVVCVPVIVGSAVMLSVVVFVILFMRKKKQPGKRKD</sequence>
<keyword evidence="2" id="KW-1003">Cell membrane</keyword>
<dbReference type="AlphaFoldDB" id="A0AAV9LM44"/>
<dbReference type="SUPFAM" id="SSF49764">
    <property type="entry name" value="HSP20-like chaperones"/>
    <property type="match status" value="1"/>
</dbReference>
<evidence type="ECO:0000313" key="8">
    <source>
        <dbReference type="EMBL" id="KAK4726347.1"/>
    </source>
</evidence>
<gene>
    <name evidence="8" type="ORF">R3W88_031264</name>
</gene>
<protein>
    <recommendedName>
        <fullName evidence="7">SHSP domain-containing protein</fullName>
    </recommendedName>
</protein>
<evidence type="ECO:0000256" key="2">
    <source>
        <dbReference type="ARBA" id="ARBA00022475"/>
    </source>
</evidence>
<feature type="transmembrane region" description="Helical" evidence="6">
    <location>
        <begin position="221"/>
        <end position="254"/>
    </location>
</feature>
<keyword evidence="6" id="KW-1133">Transmembrane helix</keyword>
<dbReference type="EMBL" id="JAWPEI010000005">
    <property type="protein sequence ID" value="KAK4726347.1"/>
    <property type="molecule type" value="Genomic_DNA"/>
</dbReference>
<keyword evidence="3" id="KW-0611">Plant defense</keyword>
<proteinExistence type="inferred from homology"/>
<evidence type="ECO:0000256" key="5">
    <source>
        <dbReference type="RuleBase" id="RU003616"/>
    </source>
</evidence>
<dbReference type="InterPro" id="IPR002068">
    <property type="entry name" value="A-crystallin/Hsp20_dom"/>
</dbReference>
<evidence type="ECO:0000256" key="3">
    <source>
        <dbReference type="ARBA" id="ARBA00022821"/>
    </source>
</evidence>
<accession>A0AAV9LM44</accession>
<evidence type="ECO:0000256" key="1">
    <source>
        <dbReference type="ARBA" id="ARBA00004162"/>
    </source>
</evidence>
<dbReference type="Proteomes" id="UP001311915">
    <property type="component" value="Unassembled WGS sequence"/>
</dbReference>
<dbReference type="Pfam" id="PF00011">
    <property type="entry name" value="HSP20"/>
    <property type="match status" value="1"/>
</dbReference>
<dbReference type="CDD" id="cd06464">
    <property type="entry name" value="ACD_sHsps-like"/>
    <property type="match status" value="1"/>
</dbReference>
<evidence type="ECO:0000256" key="4">
    <source>
        <dbReference type="PROSITE-ProRule" id="PRU00285"/>
    </source>
</evidence>
<comment type="similarity">
    <text evidence="4 5">Belongs to the small heat shock protein (HSP20) family.</text>
</comment>